<organism evidence="1 2">
    <name type="scientific">Gossypium australe</name>
    <dbReference type="NCBI Taxonomy" id="47621"/>
    <lineage>
        <taxon>Eukaryota</taxon>
        <taxon>Viridiplantae</taxon>
        <taxon>Streptophyta</taxon>
        <taxon>Embryophyta</taxon>
        <taxon>Tracheophyta</taxon>
        <taxon>Spermatophyta</taxon>
        <taxon>Magnoliopsida</taxon>
        <taxon>eudicotyledons</taxon>
        <taxon>Gunneridae</taxon>
        <taxon>Pentapetalae</taxon>
        <taxon>rosids</taxon>
        <taxon>malvids</taxon>
        <taxon>Malvales</taxon>
        <taxon>Malvaceae</taxon>
        <taxon>Malvoideae</taxon>
        <taxon>Gossypium</taxon>
    </lineage>
</organism>
<evidence type="ECO:0000313" key="2">
    <source>
        <dbReference type="Proteomes" id="UP000325315"/>
    </source>
</evidence>
<dbReference type="Proteomes" id="UP000325315">
    <property type="component" value="Unassembled WGS sequence"/>
</dbReference>
<proteinExistence type="predicted"/>
<reference evidence="1" key="1">
    <citation type="submission" date="2019-08" db="EMBL/GenBank/DDBJ databases">
        <authorList>
            <person name="Liu F."/>
        </authorList>
    </citation>
    <scope>NUCLEOTIDE SEQUENCE [LARGE SCALE GENOMIC DNA]</scope>
    <source>
        <strain evidence="1">PA1801</strain>
        <tissue evidence="1">Leaf</tissue>
    </source>
</reference>
<keyword evidence="1" id="KW-0548">Nucleotidyltransferase</keyword>
<evidence type="ECO:0000313" key="1">
    <source>
        <dbReference type="EMBL" id="KAA3479590.1"/>
    </source>
</evidence>
<dbReference type="GO" id="GO:0003964">
    <property type="term" value="F:RNA-directed DNA polymerase activity"/>
    <property type="evidence" value="ECO:0007669"/>
    <property type="project" value="UniProtKB-KW"/>
</dbReference>
<dbReference type="SUPFAM" id="SSF56219">
    <property type="entry name" value="DNase I-like"/>
    <property type="match status" value="1"/>
</dbReference>
<dbReference type="EMBL" id="SMMG02000003">
    <property type="protein sequence ID" value="KAA3479590.1"/>
    <property type="molecule type" value="Genomic_DNA"/>
</dbReference>
<sequence>MKILSWGVYGALEGFNMPIGTQGELSLGWKEEISISLRSFSNNHIDVDIDDFEIRVKWRLTRFYGALETRGREETWDLLKTLGKQPFTPWLVCGDFNEILYSFKKK</sequence>
<comment type="caution">
    <text evidence="1">The sequence shown here is derived from an EMBL/GenBank/DDBJ whole genome shotgun (WGS) entry which is preliminary data.</text>
</comment>
<accession>A0A5B6WDB2</accession>
<dbReference type="AlphaFoldDB" id="A0A5B6WDB2"/>
<dbReference type="InterPro" id="IPR036691">
    <property type="entry name" value="Endo/exonu/phosph_ase_sf"/>
</dbReference>
<keyword evidence="2" id="KW-1185">Reference proteome</keyword>
<keyword evidence="1" id="KW-0695">RNA-directed DNA polymerase</keyword>
<gene>
    <name evidence="1" type="ORF">EPI10_020088</name>
</gene>
<keyword evidence="1" id="KW-0808">Transferase</keyword>
<dbReference type="OrthoDB" id="1750221at2759"/>
<protein>
    <submittedName>
        <fullName evidence="1">Reverse transcriptase</fullName>
    </submittedName>
</protein>
<name>A0A5B6WDB2_9ROSI</name>